<dbReference type="PROSITE" id="PS51257">
    <property type="entry name" value="PROKAR_LIPOPROTEIN"/>
    <property type="match status" value="1"/>
</dbReference>
<dbReference type="Gene3D" id="3.40.50.720">
    <property type="entry name" value="NAD(P)-binding Rossmann-like Domain"/>
    <property type="match status" value="1"/>
</dbReference>
<proteinExistence type="predicted"/>
<comment type="caution">
    <text evidence="2">The sequence shown here is derived from an EMBL/GenBank/DDBJ whole genome shotgun (WGS) entry which is preliminary data.</text>
</comment>
<gene>
    <name evidence="2" type="ORF">CL943_00430</name>
</gene>
<sequence length="344" mass="38493">MEKIVVTGGAGFIGCNLADQFAEKAKSIVLLDNFSRRGGKANVEWLKSRHDNIEVVEADITKDQEKLNETVKGADAIYHFAAQVAVTTSVADPRSDFLDNALGTFNVLEAVRQNADNAALFYSSTNKVYGGMEQVETVERNSRYEYKDFAKGIPETMVLDFHSPYGCSKGAADQYVRDYARIYGLKTAVFRQSCIYGQRQFGIEDQGWVAWFTIASALDKQLTIFGDGKQIRDILHVDDLIRAYGLATEQIEKVKGQIFNIGGGAENTMSLLELLAFLEEFFGKKIDVKHGDWRPGDQPVYVSDISKAKEVFGWAPKIGVKDGVKKLYDWVLENKEMFEDLEAK</sequence>
<feature type="domain" description="NAD(P)-binding" evidence="1">
    <location>
        <begin position="6"/>
        <end position="326"/>
    </location>
</feature>
<dbReference type="Proteomes" id="UP000226592">
    <property type="component" value="Unassembled WGS sequence"/>
</dbReference>
<organism evidence="2 3">
    <name type="scientific">Candidatus Iainarchaeum sp</name>
    <dbReference type="NCBI Taxonomy" id="3101447"/>
    <lineage>
        <taxon>Archaea</taxon>
        <taxon>Candidatus Iainarchaeota</taxon>
        <taxon>Candidatus Iainarchaeia</taxon>
        <taxon>Candidatus Iainarchaeales</taxon>
        <taxon>Candidatus Iainarchaeaceae</taxon>
        <taxon>Candidatus Iainarchaeum</taxon>
    </lineage>
</organism>
<name>A0A2D6M010_9ARCH</name>
<evidence type="ECO:0000259" key="1">
    <source>
        <dbReference type="Pfam" id="PF16363"/>
    </source>
</evidence>
<dbReference type="Pfam" id="PF16363">
    <property type="entry name" value="GDP_Man_Dehyd"/>
    <property type="match status" value="1"/>
</dbReference>
<dbReference type="SUPFAM" id="SSF51735">
    <property type="entry name" value="NAD(P)-binding Rossmann-fold domains"/>
    <property type="match status" value="1"/>
</dbReference>
<evidence type="ECO:0000313" key="3">
    <source>
        <dbReference type="Proteomes" id="UP000226592"/>
    </source>
</evidence>
<dbReference type="PANTHER" id="PTHR43000">
    <property type="entry name" value="DTDP-D-GLUCOSE 4,6-DEHYDRATASE-RELATED"/>
    <property type="match status" value="1"/>
</dbReference>
<dbReference type="InterPro" id="IPR016040">
    <property type="entry name" value="NAD(P)-bd_dom"/>
</dbReference>
<accession>A0A2D6M010</accession>
<reference evidence="3" key="1">
    <citation type="submission" date="2017-09" db="EMBL/GenBank/DDBJ databases">
        <title>The Reconstruction of 2,631 Draft Metagenome-Assembled Genomes from the Global Oceans.</title>
        <authorList>
            <person name="Tully B.J."/>
            <person name="Graham E.D."/>
            <person name="Heidelberg J.F."/>
        </authorList>
    </citation>
    <scope>NUCLEOTIDE SEQUENCE [LARGE SCALE GENOMIC DNA]</scope>
</reference>
<dbReference type="AlphaFoldDB" id="A0A2D6M010"/>
<dbReference type="InterPro" id="IPR036291">
    <property type="entry name" value="NAD(P)-bd_dom_sf"/>
</dbReference>
<protein>
    <submittedName>
        <fullName evidence="2">CDP-paratose 2-epimerase</fullName>
    </submittedName>
</protein>
<evidence type="ECO:0000313" key="2">
    <source>
        <dbReference type="EMBL" id="MAG21757.1"/>
    </source>
</evidence>
<dbReference type="EMBL" id="NZBU01000002">
    <property type="protein sequence ID" value="MAG21757.1"/>
    <property type="molecule type" value="Genomic_DNA"/>
</dbReference>